<evidence type="ECO:0000313" key="2">
    <source>
        <dbReference type="EMBL" id="MFC7600469.1"/>
    </source>
</evidence>
<accession>A0ABW2SWN6</accession>
<comment type="caution">
    <text evidence="2">The sequence shown here is derived from an EMBL/GenBank/DDBJ whole genome shotgun (WGS) entry which is preliminary data.</text>
</comment>
<gene>
    <name evidence="2" type="ORF">ACFQVD_10205</name>
</gene>
<dbReference type="RefSeq" id="WP_343969585.1">
    <property type="nucleotide sequence ID" value="NZ_BAAAGK010000079.1"/>
</dbReference>
<protein>
    <recommendedName>
        <fullName evidence="4">Transposase</fullName>
    </recommendedName>
</protein>
<evidence type="ECO:0008006" key="4">
    <source>
        <dbReference type="Google" id="ProtNLM"/>
    </source>
</evidence>
<name>A0ABW2SWN6_9ACTN</name>
<reference evidence="3" key="1">
    <citation type="journal article" date="2019" name="Int. J. Syst. Evol. Microbiol.">
        <title>The Global Catalogue of Microorganisms (GCM) 10K type strain sequencing project: providing services to taxonomists for standard genome sequencing and annotation.</title>
        <authorList>
            <consortium name="The Broad Institute Genomics Platform"/>
            <consortium name="The Broad Institute Genome Sequencing Center for Infectious Disease"/>
            <person name="Wu L."/>
            <person name="Ma J."/>
        </authorList>
    </citation>
    <scope>NUCLEOTIDE SEQUENCE [LARGE SCALE GENOMIC DNA]</scope>
    <source>
        <strain evidence="3">JCM 10083</strain>
    </source>
</reference>
<evidence type="ECO:0000256" key="1">
    <source>
        <dbReference type="SAM" id="MobiDB-lite"/>
    </source>
</evidence>
<keyword evidence="3" id="KW-1185">Reference proteome</keyword>
<dbReference type="EMBL" id="JBHTEE010000001">
    <property type="protein sequence ID" value="MFC7600469.1"/>
    <property type="molecule type" value="Genomic_DNA"/>
</dbReference>
<proteinExistence type="predicted"/>
<feature type="region of interest" description="Disordered" evidence="1">
    <location>
        <begin position="17"/>
        <end position="40"/>
    </location>
</feature>
<organism evidence="2 3">
    <name type="scientific">Streptosporangium amethystogenes subsp. fukuiense</name>
    <dbReference type="NCBI Taxonomy" id="698418"/>
    <lineage>
        <taxon>Bacteria</taxon>
        <taxon>Bacillati</taxon>
        <taxon>Actinomycetota</taxon>
        <taxon>Actinomycetes</taxon>
        <taxon>Streptosporangiales</taxon>
        <taxon>Streptosporangiaceae</taxon>
        <taxon>Streptosporangium</taxon>
    </lineage>
</organism>
<evidence type="ECO:0000313" key="3">
    <source>
        <dbReference type="Proteomes" id="UP001596514"/>
    </source>
</evidence>
<sequence>MIALPARASIDEAYVWDPESRGGTRPFPVRATASMDADQV</sequence>
<dbReference type="Proteomes" id="UP001596514">
    <property type="component" value="Unassembled WGS sequence"/>
</dbReference>